<keyword evidence="2" id="KW-1185">Reference proteome</keyword>
<gene>
    <name evidence="1" type="ORF">AKO1_007657</name>
</gene>
<evidence type="ECO:0000313" key="2">
    <source>
        <dbReference type="Proteomes" id="UP001431209"/>
    </source>
</evidence>
<dbReference type="Proteomes" id="UP001431209">
    <property type="component" value="Unassembled WGS sequence"/>
</dbReference>
<accession>A0AAW2YS50</accession>
<reference evidence="1 2" key="1">
    <citation type="submission" date="2024-03" db="EMBL/GenBank/DDBJ databases">
        <title>The Acrasis kona genome and developmental transcriptomes reveal deep origins of eukaryotic multicellular pathways.</title>
        <authorList>
            <person name="Sheikh S."/>
            <person name="Fu C.-J."/>
            <person name="Brown M.W."/>
            <person name="Baldauf S.L."/>
        </authorList>
    </citation>
    <scope>NUCLEOTIDE SEQUENCE [LARGE SCALE GENOMIC DNA]</scope>
    <source>
        <strain evidence="1 2">ATCC MYA-3509</strain>
    </source>
</reference>
<dbReference type="EMBL" id="JAOPGA020000568">
    <property type="protein sequence ID" value="KAL0479489.1"/>
    <property type="molecule type" value="Genomic_DNA"/>
</dbReference>
<sequence>MDHDYTSQAWGLIEDHKREVLQNRMVVPEVGTYKIFSANDIYKKFKPGCAFCKLFAKGTPCAEEWDIFSKCLKNSTDKEDKCNDEYMRIFAPKMFKVNSKSPYYAVRSALIQEIAPDALFDIFLRTKKVEAFLEINEKNL</sequence>
<protein>
    <submittedName>
        <fullName evidence="1">Uncharacterized protein</fullName>
    </submittedName>
</protein>
<proteinExistence type="predicted"/>
<organism evidence="1 2">
    <name type="scientific">Acrasis kona</name>
    <dbReference type="NCBI Taxonomy" id="1008807"/>
    <lineage>
        <taxon>Eukaryota</taxon>
        <taxon>Discoba</taxon>
        <taxon>Heterolobosea</taxon>
        <taxon>Tetramitia</taxon>
        <taxon>Eutetramitia</taxon>
        <taxon>Acrasidae</taxon>
        <taxon>Acrasis</taxon>
    </lineage>
</organism>
<comment type="caution">
    <text evidence="1">The sequence shown here is derived from an EMBL/GenBank/DDBJ whole genome shotgun (WGS) entry which is preliminary data.</text>
</comment>
<name>A0AAW2YS50_9EUKA</name>
<evidence type="ECO:0000313" key="1">
    <source>
        <dbReference type="EMBL" id="KAL0479489.1"/>
    </source>
</evidence>
<dbReference type="AlphaFoldDB" id="A0AAW2YS50"/>